<evidence type="ECO:0000313" key="2">
    <source>
        <dbReference type="EMBL" id="ASD52027.1"/>
    </source>
</evidence>
<dbReference type="Gene3D" id="3.90.550.10">
    <property type="entry name" value="Spore Coat Polysaccharide Biosynthesis Protein SpsA, Chain A"/>
    <property type="match status" value="1"/>
</dbReference>
<organism evidence="2 3">
    <name type="scientific">Pseudomonas phage PspYZU05</name>
    <dbReference type="NCBI Taxonomy" id="1983556"/>
    <lineage>
        <taxon>Viruses</taxon>
        <taxon>Duplodnaviria</taxon>
        <taxon>Heunggongvirae</taxon>
        <taxon>Uroviricota</taxon>
        <taxon>Caudoviricetes</taxon>
        <taxon>Pantevenvirales</taxon>
        <taxon>Straboviridae</taxon>
        <taxon>Jiangsuvirus</taxon>
        <taxon>Jiangsuvirus pspyzu05</taxon>
    </lineage>
</organism>
<keyword evidence="3" id="KW-1185">Reference proteome</keyword>
<accession>A0A2U7NN01</accession>
<sequence>MMKKAVILGAGLATRLYPITYNIPKVLVNYKQHTILKHLYEIYEYQVDEIIVVVHSKFKDLVEAYAEQEQLNIVVKTIDEPHGSAYALTHIDGLEGHNVILNWCDVIPSTYYIKWNQDTIYTYGDECRYNFTCEDGKGVIRNVGRTGGNVVGVYQVKNWSYPKTEHMDFVDMIDPSGFVEHKLSNLVDLGDMPKLLKAHETPSLSREFNCVRIGQDKVSKTAVNKKGLELQAKELAWYRQTISKSVPKILSILDTSFTMEKIDGLPMYKFLNRAPADLAIKTTSDILRSLEFSQYASSVSEETIKSDFKKEIIDKVLDRCKSIEPMLNAFGDITEVNGIKLGRLKPMLYQAYNHLIHYQLKMSIDKKYRLIHGDPNFSNTFITKDQIKFIDPRGYFGNTELYGPRIYDEAKVLYALSGYDEFNASPDWGNIDVMSGGKCSILMHSLTDLDAQDFPQFNQYHHLWVAIIWIALAGYFKNNPIKSIAAYYHGMYLLSYSLCKMGRRLQDGSVSHDTELVTATLLTKNPGKWLLTDLETGQKYRPIENTDKTHQWEQI</sequence>
<dbReference type="InterPro" id="IPR005835">
    <property type="entry name" value="NTP_transferase_dom"/>
</dbReference>
<dbReference type="PANTHER" id="PTHR22572">
    <property type="entry name" value="SUGAR-1-PHOSPHATE GUANYL TRANSFERASE"/>
    <property type="match status" value="1"/>
</dbReference>
<dbReference type="Proteomes" id="UP000247773">
    <property type="component" value="Genome"/>
</dbReference>
<gene>
    <name evidence="2" type="ORF">PspYZU05_75</name>
</gene>
<dbReference type="InterPro" id="IPR029044">
    <property type="entry name" value="Nucleotide-diphossugar_trans"/>
</dbReference>
<evidence type="ECO:0000259" key="1">
    <source>
        <dbReference type="Pfam" id="PF00483"/>
    </source>
</evidence>
<dbReference type="SUPFAM" id="SSF56112">
    <property type="entry name" value="Protein kinase-like (PK-like)"/>
    <property type="match status" value="1"/>
</dbReference>
<feature type="domain" description="Nucleotidyl transferase" evidence="1">
    <location>
        <begin position="4"/>
        <end position="90"/>
    </location>
</feature>
<dbReference type="Pfam" id="PF00483">
    <property type="entry name" value="NTP_transferase"/>
    <property type="match status" value="1"/>
</dbReference>
<reference evidence="2 3" key="1">
    <citation type="submission" date="2017-04" db="EMBL/GenBank/DDBJ databases">
        <title>Isolation of lytic bacteriophages infecting Pseudomonas strains for biocontrol of fish and shrimp spoilage during chilled storage.</title>
        <authorList>
            <person name="Yang Z."/>
            <person name="Tao X."/>
            <person name="Gao L."/>
            <person name="Rao S."/>
        </authorList>
    </citation>
    <scope>NUCLEOTIDE SEQUENCE [LARGE SCALE GENOMIC DNA]</scope>
</reference>
<dbReference type="InterPro" id="IPR011009">
    <property type="entry name" value="Kinase-like_dom_sf"/>
</dbReference>
<name>A0A2U7NN01_9CAUD</name>
<evidence type="ECO:0000313" key="3">
    <source>
        <dbReference type="Proteomes" id="UP000247773"/>
    </source>
</evidence>
<dbReference type="SUPFAM" id="SSF53448">
    <property type="entry name" value="Nucleotide-diphospho-sugar transferases"/>
    <property type="match status" value="1"/>
</dbReference>
<protein>
    <recommendedName>
        <fullName evidence="1">Nucleotidyl transferase domain-containing protein</fullName>
    </recommendedName>
</protein>
<dbReference type="EMBL" id="KY971610">
    <property type="protein sequence ID" value="ASD52027.1"/>
    <property type="molecule type" value="Genomic_DNA"/>
</dbReference>
<dbReference type="InterPro" id="IPR050486">
    <property type="entry name" value="Mannose-1P_guanyltransferase"/>
</dbReference>
<proteinExistence type="predicted"/>